<name>A0ABC9G304_9POAL</name>
<sequence length="224" mass="24574">MSRVARLKLPKIGGTMRSVSSATRHVSFILARSSHARAASPPSPLLPAISSCSRTMAARVSGSLARWRIMKVMRMDEVSWPAMSATMELSTISSSFSCGAPLLSSVRLSRHAMRSLLRDASPRSSLAFVSLAIRPITRRALALALRLRRNAVNGRSTGTAHMPPMRCAKSPARASRTGPRPRPKSREEMMSNVRRFMSGITVTVSRPDQHSSRWRRTSPSILPT</sequence>
<keyword evidence="3" id="KW-1185">Reference proteome</keyword>
<evidence type="ECO:0000313" key="2">
    <source>
        <dbReference type="EMBL" id="CAL5086410.1"/>
    </source>
</evidence>
<dbReference type="AlphaFoldDB" id="A0ABC9G304"/>
<evidence type="ECO:0000313" key="3">
    <source>
        <dbReference type="Proteomes" id="UP001497457"/>
    </source>
</evidence>
<reference evidence="3" key="1">
    <citation type="submission" date="2024-06" db="EMBL/GenBank/DDBJ databases">
        <authorList>
            <person name="Ryan C."/>
        </authorList>
    </citation>
    <scope>NUCLEOTIDE SEQUENCE [LARGE SCALE GENOMIC DNA]</scope>
</reference>
<gene>
    <name evidence="2" type="ORF">URODEC1_LOCUS111576</name>
</gene>
<dbReference type="Proteomes" id="UP001497457">
    <property type="component" value="Chromosome 8b"/>
</dbReference>
<organism evidence="2 3">
    <name type="scientific">Urochloa decumbens</name>
    <dbReference type="NCBI Taxonomy" id="240449"/>
    <lineage>
        <taxon>Eukaryota</taxon>
        <taxon>Viridiplantae</taxon>
        <taxon>Streptophyta</taxon>
        <taxon>Embryophyta</taxon>
        <taxon>Tracheophyta</taxon>
        <taxon>Spermatophyta</taxon>
        <taxon>Magnoliopsida</taxon>
        <taxon>Liliopsida</taxon>
        <taxon>Poales</taxon>
        <taxon>Poaceae</taxon>
        <taxon>PACMAD clade</taxon>
        <taxon>Panicoideae</taxon>
        <taxon>Panicodae</taxon>
        <taxon>Paniceae</taxon>
        <taxon>Melinidinae</taxon>
        <taxon>Urochloa</taxon>
    </lineage>
</organism>
<proteinExistence type="predicted"/>
<reference evidence="2 3" key="2">
    <citation type="submission" date="2024-10" db="EMBL/GenBank/DDBJ databases">
        <authorList>
            <person name="Ryan C."/>
        </authorList>
    </citation>
    <scope>NUCLEOTIDE SEQUENCE [LARGE SCALE GENOMIC DNA]</scope>
</reference>
<accession>A0ABC9G304</accession>
<dbReference type="EMBL" id="OZ075118">
    <property type="protein sequence ID" value="CAL5086410.1"/>
    <property type="molecule type" value="Genomic_DNA"/>
</dbReference>
<feature type="region of interest" description="Disordered" evidence="1">
    <location>
        <begin position="154"/>
        <end position="190"/>
    </location>
</feature>
<feature type="region of interest" description="Disordered" evidence="1">
    <location>
        <begin position="202"/>
        <end position="224"/>
    </location>
</feature>
<protein>
    <submittedName>
        <fullName evidence="2">Uncharacterized protein</fullName>
    </submittedName>
</protein>
<evidence type="ECO:0000256" key="1">
    <source>
        <dbReference type="SAM" id="MobiDB-lite"/>
    </source>
</evidence>